<keyword evidence="3 4" id="KW-0975">Bacterial flagellum</keyword>
<evidence type="ECO:0000259" key="8">
    <source>
        <dbReference type="Pfam" id="PF22692"/>
    </source>
</evidence>
<accession>K8P496</accession>
<dbReference type="AlphaFoldDB" id="K8P496"/>
<dbReference type="PANTHER" id="PTHR30435:SF19">
    <property type="entry name" value="FLAGELLAR BASAL-BODY ROD PROTEIN FLGG"/>
    <property type="match status" value="1"/>
</dbReference>
<dbReference type="NCBIfam" id="TIGR03506">
    <property type="entry name" value="FlgEFG_subfam"/>
    <property type="match status" value="1"/>
</dbReference>
<keyword evidence="10" id="KW-1185">Reference proteome</keyword>
<dbReference type="PANTHER" id="PTHR30435">
    <property type="entry name" value="FLAGELLAR PROTEIN"/>
    <property type="match status" value="1"/>
</dbReference>
<dbReference type="Pfam" id="PF22692">
    <property type="entry name" value="LlgE_F_G_D1"/>
    <property type="match status" value="1"/>
</dbReference>
<comment type="caution">
    <text evidence="9">The sequence shown here is derived from an EMBL/GenBank/DDBJ whole genome shotgun (WGS) entry which is preliminary data.</text>
</comment>
<dbReference type="InterPro" id="IPR010930">
    <property type="entry name" value="Flg_bb/hook_C_dom"/>
</dbReference>
<dbReference type="Pfam" id="PF00460">
    <property type="entry name" value="Flg_bb_rod"/>
    <property type="match status" value="1"/>
</dbReference>
<evidence type="ECO:0000259" key="7">
    <source>
        <dbReference type="Pfam" id="PF06429"/>
    </source>
</evidence>
<dbReference type="Proteomes" id="UP000001096">
    <property type="component" value="Unassembled WGS sequence"/>
</dbReference>
<comment type="subunit">
    <text evidence="4">The basal body constitutes a major portion of the flagellar organelle and consists of five rings (E,L,P,S, and M) mounted on a central rod. The rod consists of about 26 subunits of FlgG in the distal portion, and FlgB, FlgC and FlgF are thought to build up the proximal portion of the rod with about 6 subunits each.</text>
</comment>
<proteinExistence type="inferred from homology"/>
<gene>
    <name evidence="9" type="ORF">HMPREF9695_04415</name>
</gene>
<keyword evidence="9" id="KW-0966">Cell projection</keyword>
<feature type="region of interest" description="Disordered" evidence="5">
    <location>
        <begin position="122"/>
        <end position="148"/>
    </location>
</feature>
<dbReference type="InterPro" id="IPR001444">
    <property type="entry name" value="Flag_bb_rod_N"/>
</dbReference>
<comment type="similarity">
    <text evidence="2 4">Belongs to the flagella basal body rod proteins family.</text>
</comment>
<protein>
    <recommendedName>
        <fullName evidence="4">Flagellar basal-body rod protein FlgF</fullName>
    </recommendedName>
</protein>
<dbReference type="EMBL" id="AGWX01000005">
    <property type="protein sequence ID" value="EKS34505.1"/>
    <property type="molecule type" value="Genomic_DNA"/>
</dbReference>
<reference evidence="9 10" key="1">
    <citation type="submission" date="2012-04" db="EMBL/GenBank/DDBJ databases">
        <title>The Genome Sequence of Afipia broomeae ATCC 49717.</title>
        <authorList>
            <consortium name="The Broad Institute Genome Sequencing Platform"/>
            <person name="Earl A."/>
            <person name="Ward D."/>
            <person name="Feldgarden M."/>
            <person name="Gevers D."/>
            <person name="Huys G."/>
            <person name="Walker B."/>
            <person name="Young S.K."/>
            <person name="Zeng Q."/>
            <person name="Gargeya S."/>
            <person name="Fitzgerald M."/>
            <person name="Haas B."/>
            <person name="Abouelleil A."/>
            <person name="Alvarado L."/>
            <person name="Arachchi H.M."/>
            <person name="Berlin A."/>
            <person name="Chapman S.B."/>
            <person name="Goldberg J."/>
            <person name="Griggs A."/>
            <person name="Gujja S."/>
            <person name="Hansen M."/>
            <person name="Howarth C."/>
            <person name="Imamovic A."/>
            <person name="Larimer J."/>
            <person name="McCowen C."/>
            <person name="Montmayeur A."/>
            <person name="Murphy C."/>
            <person name="Neiman D."/>
            <person name="Pearson M."/>
            <person name="Priest M."/>
            <person name="Roberts A."/>
            <person name="Saif S."/>
            <person name="Shea T."/>
            <person name="Sisk P."/>
            <person name="Sykes S."/>
            <person name="Wortman J."/>
            <person name="Nusbaum C."/>
            <person name="Birren B."/>
        </authorList>
    </citation>
    <scope>NUCLEOTIDE SEQUENCE [LARGE SCALE GENOMIC DNA]</scope>
    <source>
        <strain evidence="9 10">ATCC 49717</strain>
    </source>
</reference>
<keyword evidence="9" id="KW-0969">Cilium</keyword>
<evidence type="ECO:0000313" key="9">
    <source>
        <dbReference type="EMBL" id="EKS34505.1"/>
    </source>
</evidence>
<dbReference type="InterPro" id="IPR037925">
    <property type="entry name" value="FlgE/F/G-like"/>
</dbReference>
<keyword evidence="9" id="KW-0282">Flagellum</keyword>
<evidence type="ECO:0000256" key="2">
    <source>
        <dbReference type="ARBA" id="ARBA00009677"/>
    </source>
</evidence>
<evidence type="ECO:0000256" key="4">
    <source>
        <dbReference type="RuleBase" id="RU362116"/>
    </source>
</evidence>
<dbReference type="SUPFAM" id="SSF117143">
    <property type="entry name" value="Flagellar hook protein flgE"/>
    <property type="match status" value="1"/>
</dbReference>
<dbReference type="NCBIfam" id="TIGR02490">
    <property type="entry name" value="flgF"/>
    <property type="match status" value="1"/>
</dbReference>
<evidence type="ECO:0000313" key="10">
    <source>
        <dbReference type="Proteomes" id="UP000001096"/>
    </source>
</evidence>
<organism evidence="9 10">
    <name type="scientific">Afipia broomeae ATCC 49717</name>
    <dbReference type="NCBI Taxonomy" id="883078"/>
    <lineage>
        <taxon>Bacteria</taxon>
        <taxon>Pseudomonadati</taxon>
        <taxon>Pseudomonadota</taxon>
        <taxon>Alphaproteobacteria</taxon>
        <taxon>Hyphomicrobiales</taxon>
        <taxon>Nitrobacteraceae</taxon>
        <taxon>Afipia</taxon>
    </lineage>
</organism>
<feature type="domain" description="Flagellar basal-body/hook protein C-terminal" evidence="7">
    <location>
        <begin position="196"/>
        <end position="232"/>
    </location>
</feature>
<evidence type="ECO:0000256" key="1">
    <source>
        <dbReference type="ARBA" id="ARBA00004117"/>
    </source>
</evidence>
<dbReference type="GO" id="GO:0030694">
    <property type="term" value="C:bacterial-type flagellum basal body, rod"/>
    <property type="evidence" value="ECO:0007669"/>
    <property type="project" value="UniProtKB-UniRule"/>
</dbReference>
<name>K8P496_9BRAD</name>
<dbReference type="PATRIC" id="fig|883078.3.peg.4557"/>
<evidence type="ECO:0000256" key="5">
    <source>
        <dbReference type="SAM" id="MobiDB-lite"/>
    </source>
</evidence>
<evidence type="ECO:0000256" key="3">
    <source>
        <dbReference type="ARBA" id="ARBA00023143"/>
    </source>
</evidence>
<dbReference type="GO" id="GO:0071978">
    <property type="term" value="P:bacterial-type flagellum-dependent swarming motility"/>
    <property type="evidence" value="ECO:0007669"/>
    <property type="project" value="TreeGrafter"/>
</dbReference>
<dbReference type="Pfam" id="PF06429">
    <property type="entry name" value="Flg_bbr_C"/>
    <property type="match status" value="1"/>
</dbReference>
<feature type="domain" description="Flagellar basal body rod protein N-terminal" evidence="6">
    <location>
        <begin position="7"/>
        <end position="35"/>
    </location>
</feature>
<dbReference type="InterPro" id="IPR020013">
    <property type="entry name" value="Flagellar_FlgE/F/G"/>
</dbReference>
<dbReference type="eggNOG" id="COG4786">
    <property type="taxonomic scope" value="Bacteria"/>
</dbReference>
<comment type="subcellular location">
    <subcellularLocation>
        <location evidence="1 4">Bacterial flagellum basal body</location>
    </subcellularLocation>
</comment>
<feature type="domain" description="Flagellar hook protein FlgE/F/G-like D1" evidence="8">
    <location>
        <begin position="88"/>
        <end position="151"/>
    </location>
</feature>
<dbReference type="InterPro" id="IPR012836">
    <property type="entry name" value="FlgF"/>
</dbReference>
<dbReference type="InterPro" id="IPR053967">
    <property type="entry name" value="LlgE_F_G-like_D1"/>
</dbReference>
<dbReference type="RefSeq" id="WP_006023116.1">
    <property type="nucleotide sequence ID" value="NZ_KB375284.1"/>
</dbReference>
<sequence length="244" mass="26673">MGETTLIHLSRLIGLQRKLDVTAQNVANVDTNGFRARELSFREYLKPGHGVDESGKQERPLSLPDPRFVFTHGAQGPVQATGNPLDLAIDGDAYFVVMTEQGERYTRNGAFVTDARGRLVTEDGHPVLGRDGALQPSDKNDPISIGPDGVVGTKQRVLGRLRLVRFERPQFLQPVGASLLRSEEKPAPASTSKIVSGAIEKSNVQSAREMMRLTEITRAYEMVGSLLKNSQDADDINKLANVPD</sequence>
<evidence type="ECO:0000259" key="6">
    <source>
        <dbReference type="Pfam" id="PF00460"/>
    </source>
</evidence>
<dbReference type="HOGENOM" id="CLU_013687_0_0_5"/>